<dbReference type="UniPathway" id="UPA00253"/>
<evidence type="ECO:0000256" key="2">
    <source>
        <dbReference type="ARBA" id="ARBA00022642"/>
    </source>
</evidence>
<reference evidence="12 13" key="1">
    <citation type="submission" date="2014-10" db="EMBL/GenBank/DDBJ databases">
        <title>Draft genome of the hookworm Ancylostoma caninum.</title>
        <authorList>
            <person name="Mitreva M."/>
        </authorList>
    </citation>
    <scope>NUCLEOTIDE SEQUENCE [LARGE SCALE GENOMIC DNA]</scope>
    <source>
        <strain evidence="12 13">Baltimore</strain>
    </source>
</reference>
<keyword evidence="2" id="KW-0662">Pyridine nucleotide biosynthesis</keyword>
<dbReference type="OrthoDB" id="193380at2759"/>
<sequence>MLIIVVSVIVIIDHSMLWRTLCEDTATYEFPVVARDYFDKLVLIWRTQSQSVNRRLFGSVAVEANCEDYHVVLENALRLVGADKLEMVFIPVQLDLSDSKKAVHIPYPYRISCQQSSDSRHFALDHLSTHKHRGYGMPLAPQYSFSCTFQMAAIHRSTKEDTENWTEKTDPKKFVYEDCGIATYLLEYWKNRGRFPRKFADLGCGNGLLVYLLNKEADKNSIPHDVDYLIGNHTDELTPWLPIMAARRNCEFFVLPCCPFNFFGKYVARPGDTGSQYDSFLRFTREICTRLGFVVEEDRLSIPSTKRLCFVCSIPPDGLVPNVEEVIEELTGSATKAFLPRPKVEQICTRLGFVVEEDRLSIPSTKRLCFVCSIPPDGLMPNVEEVIEELTGSATKAFLPRPKVEQIRNCLNIPPDTRWALTKRFFDKILQSSDELRDGWRCGGAIDLVELASMLTEAEKQLMKQQCGGLQTFLRNQHQVFKIRNCLNIPPDTRWALTKRFFDKILQSSDELRDGWRCGGAIDLVELASMLTEAEKQLMKQQCGGLQTFLRNQHQVFKITHHNQYPEGTTNVYSYFESRGGKFPEVCFFGLQYILKRWLVGVVVTHKMIDEAKEFYKLHFNMEVFNEAGWRHIVEKHGGRLPLRIKAVPEGSVVPIKNVLFTIENTDPAVPWLTNWFETLLVQTWYPITVCTSSRAYKQLIARYLEETSDSLEGLPFKLHDFGYRGSTSVESAGIGGAAHLVNFIGTDTIAGLQLCRKYYSCKMAGYSIPAAEHSTITTWKKTGEVAAFRNMLQQYPKGLVSVVSDSYDVFHAVSSIWGEELRDEVIARGERGCLVIRPDSGDPITVVVKVLNLLEEKFPVTKNSKGYKVLPAYLRVIQGDGINYDSTGAILEALKSAGIGGAAHLVNFIGTDTIAGLQLCRKYYSCKMAGYSIPAAEHSTITTWKKTGEVAAFRNMLQQYPKGLVSVVSDSYDVFHAVSSIWGEELRDEVIARGERGCLVIRPDSGDPITVVVKVLNLLEEKFPVTKNSKGYKVLPAYLRVIQGDGINYDSTGAILEALKKAGWSTDNVVFGAGGALLQRIDRDTQKCAFKCSHVIVNGEHRDVYKNPATDEGKRSKKGYLTLVRNASGNLETVQEGQGDPAKDLLQTVFENGHLLVDWTLEEVRERAEIDLVKKSRKTCVNGVHKGNGDTLS</sequence>
<dbReference type="SUPFAM" id="SSF51690">
    <property type="entry name" value="Nicotinate/Quinolinate PRTase C-terminal domain-like"/>
    <property type="match status" value="2"/>
</dbReference>
<dbReference type="Pfam" id="PF04095">
    <property type="entry name" value="NAPRTase"/>
    <property type="match status" value="1"/>
</dbReference>
<dbReference type="GO" id="GO:0047280">
    <property type="term" value="F:nicotinamide phosphoribosyltransferase activity"/>
    <property type="evidence" value="ECO:0007669"/>
    <property type="project" value="UniProtKB-EC"/>
</dbReference>
<keyword evidence="4 12" id="KW-0808">Transferase</keyword>
<keyword evidence="13" id="KW-1185">Reference proteome</keyword>
<dbReference type="InterPro" id="IPR041525">
    <property type="entry name" value="N/Namide_PRibTrfase"/>
</dbReference>
<evidence type="ECO:0000256" key="7">
    <source>
        <dbReference type="ARBA" id="ARBA00035036"/>
    </source>
</evidence>
<dbReference type="GO" id="GO:0009435">
    <property type="term" value="P:NAD+ biosynthetic process"/>
    <property type="evidence" value="ECO:0007669"/>
    <property type="project" value="UniProtKB-UniPathway"/>
</dbReference>
<dbReference type="InterPro" id="IPR036068">
    <property type="entry name" value="Nicotinate_pribotase-like_C"/>
</dbReference>
<dbReference type="InterPro" id="IPR041529">
    <property type="entry name" value="DUF5598"/>
</dbReference>
<dbReference type="InterPro" id="IPR016471">
    <property type="entry name" value="Nicotinamide_PRibTrfase"/>
</dbReference>
<evidence type="ECO:0000256" key="1">
    <source>
        <dbReference type="ARBA" id="ARBA00010897"/>
    </source>
</evidence>
<protein>
    <recommendedName>
        <fullName evidence="7">Nicotinamide phosphoribosyltransferase</fullName>
        <ecNumber evidence="6">2.4.2.12</ecNumber>
    </recommendedName>
</protein>
<dbReference type="InterPro" id="IPR011671">
    <property type="entry name" value="tRNA_uracil_MeTrfase"/>
</dbReference>
<feature type="domain" description="Nicotinamide phosphoribosyltransferase N-terminal" evidence="11">
    <location>
        <begin position="556"/>
        <end position="645"/>
    </location>
</feature>
<dbReference type="InterPro" id="IPR013785">
    <property type="entry name" value="Aldolase_TIM"/>
</dbReference>
<dbReference type="EC" id="2.4.2.12" evidence="6"/>
<proteinExistence type="inferred from homology"/>
<dbReference type="CDD" id="cd01569">
    <property type="entry name" value="PBEF_like"/>
    <property type="match status" value="1"/>
</dbReference>
<dbReference type="STRING" id="29170.A0A368H0D6"/>
<comment type="caution">
    <text evidence="12">The sequence shown here is derived from an EMBL/GenBank/DDBJ whole genome shotgun (WGS) entry which is preliminary data.</text>
</comment>
<gene>
    <name evidence="12" type="ORF">ANCCAN_05197</name>
</gene>
<evidence type="ECO:0000313" key="12">
    <source>
        <dbReference type="EMBL" id="RCN48735.1"/>
    </source>
</evidence>
<keyword evidence="3 12" id="KW-0328">Glycosyltransferase</keyword>
<evidence type="ECO:0000256" key="8">
    <source>
        <dbReference type="ARBA" id="ARBA00047835"/>
    </source>
</evidence>
<evidence type="ECO:0000313" key="13">
    <source>
        <dbReference type="Proteomes" id="UP000252519"/>
    </source>
</evidence>
<name>A0A368H0D6_ANCCA</name>
<dbReference type="EMBL" id="JOJR01000043">
    <property type="protein sequence ID" value="RCN48735.1"/>
    <property type="molecule type" value="Genomic_DNA"/>
</dbReference>
<evidence type="ECO:0000256" key="3">
    <source>
        <dbReference type="ARBA" id="ARBA00022676"/>
    </source>
</evidence>
<keyword evidence="9" id="KW-0732">Signal</keyword>
<evidence type="ECO:0000256" key="6">
    <source>
        <dbReference type="ARBA" id="ARBA00035024"/>
    </source>
</evidence>
<comment type="catalytic activity">
    <reaction evidence="8">
        <text>beta-nicotinamide D-ribonucleotide + diphosphate = 5-phospho-alpha-D-ribose 1-diphosphate + nicotinamide + H(+)</text>
        <dbReference type="Rhea" id="RHEA:16149"/>
        <dbReference type="ChEBI" id="CHEBI:14649"/>
        <dbReference type="ChEBI" id="CHEBI:15378"/>
        <dbReference type="ChEBI" id="CHEBI:17154"/>
        <dbReference type="ChEBI" id="CHEBI:33019"/>
        <dbReference type="ChEBI" id="CHEBI:58017"/>
        <dbReference type="EC" id="2.4.2.12"/>
    </reaction>
    <physiologicalReaction direction="right-to-left" evidence="8">
        <dbReference type="Rhea" id="RHEA:16151"/>
    </physiologicalReaction>
</comment>
<dbReference type="Proteomes" id="UP000252519">
    <property type="component" value="Unassembled WGS sequence"/>
</dbReference>
<dbReference type="AlphaFoldDB" id="A0A368H0D6"/>
<feature type="chain" id="PRO_5016768654" description="Nicotinamide phosphoribosyltransferase" evidence="9">
    <location>
        <begin position="23"/>
        <end position="1194"/>
    </location>
</feature>
<comment type="pathway">
    <text evidence="5">Cofactor biosynthesis; NAD(+) biosynthesis; nicotinamide D-ribonucleotide from 5-phospho-alpha-D-ribose 1-diphosphate and nicotinamide: step 1/1.</text>
</comment>
<dbReference type="PANTHER" id="PTHR43816">
    <property type="entry name" value="NICOTINAMIDE PHOSPHORIBOSYLTRANSFERASE"/>
    <property type="match status" value="1"/>
</dbReference>
<feature type="signal peptide" evidence="9">
    <location>
        <begin position="1"/>
        <end position="22"/>
    </location>
</feature>
<evidence type="ECO:0000259" key="10">
    <source>
        <dbReference type="Pfam" id="PF04095"/>
    </source>
</evidence>
<dbReference type="NCBIfam" id="NF006629">
    <property type="entry name" value="PRK09198.1"/>
    <property type="match status" value="1"/>
</dbReference>
<dbReference type="Pfam" id="PF07757">
    <property type="entry name" value="AdoMet_MTase"/>
    <property type="match status" value="1"/>
</dbReference>
<evidence type="ECO:0000259" key="11">
    <source>
        <dbReference type="Pfam" id="PF18127"/>
    </source>
</evidence>
<dbReference type="Pfam" id="PF18127">
    <property type="entry name" value="NAMPT_N"/>
    <property type="match status" value="1"/>
</dbReference>
<dbReference type="Gene3D" id="3.20.20.70">
    <property type="entry name" value="Aldolase class I"/>
    <property type="match status" value="2"/>
</dbReference>
<evidence type="ECO:0000256" key="5">
    <source>
        <dbReference type="ARBA" id="ARBA00035007"/>
    </source>
</evidence>
<dbReference type="PANTHER" id="PTHR43816:SF1">
    <property type="entry name" value="NICOTINAMIDE PHOSPHORIBOSYLTRANSFERASE"/>
    <property type="match status" value="1"/>
</dbReference>
<feature type="domain" description="Nicotinate/nicotinamide phosphoribosyltransferase" evidence="10">
    <location>
        <begin position="896"/>
        <end position="1155"/>
    </location>
</feature>
<dbReference type="GO" id="GO:0008168">
    <property type="term" value="F:methyltransferase activity"/>
    <property type="evidence" value="ECO:0007669"/>
    <property type="project" value="InterPro"/>
</dbReference>
<evidence type="ECO:0000256" key="9">
    <source>
        <dbReference type="SAM" id="SignalP"/>
    </source>
</evidence>
<comment type="similarity">
    <text evidence="1">Belongs to the NAPRTase family.</text>
</comment>
<evidence type="ECO:0000256" key="4">
    <source>
        <dbReference type="ARBA" id="ARBA00022679"/>
    </source>
</evidence>
<accession>A0A368H0D6</accession>
<organism evidence="12 13">
    <name type="scientific">Ancylostoma caninum</name>
    <name type="common">Dog hookworm</name>
    <dbReference type="NCBI Taxonomy" id="29170"/>
    <lineage>
        <taxon>Eukaryota</taxon>
        <taxon>Metazoa</taxon>
        <taxon>Ecdysozoa</taxon>
        <taxon>Nematoda</taxon>
        <taxon>Chromadorea</taxon>
        <taxon>Rhabditida</taxon>
        <taxon>Rhabditina</taxon>
        <taxon>Rhabditomorpha</taxon>
        <taxon>Strongyloidea</taxon>
        <taxon>Ancylostomatidae</taxon>
        <taxon>Ancylostomatinae</taxon>
        <taxon>Ancylostoma</taxon>
    </lineage>
</organism>